<dbReference type="RefSeq" id="XP_045953726.1">
    <property type="nucleotide sequence ID" value="XM_046096857.1"/>
</dbReference>
<dbReference type="Proteomes" id="UP000758603">
    <property type="component" value="Unassembled WGS sequence"/>
</dbReference>
<dbReference type="InterPro" id="IPR056884">
    <property type="entry name" value="NPHP3-like_N"/>
</dbReference>
<evidence type="ECO:0000313" key="4">
    <source>
        <dbReference type="Proteomes" id="UP000758603"/>
    </source>
</evidence>
<reference evidence="3" key="1">
    <citation type="journal article" date="2021" name="Nat. Commun.">
        <title>Genetic determinants of endophytism in the Arabidopsis root mycobiome.</title>
        <authorList>
            <person name="Mesny F."/>
            <person name="Miyauchi S."/>
            <person name="Thiergart T."/>
            <person name="Pickel B."/>
            <person name="Atanasova L."/>
            <person name="Karlsson M."/>
            <person name="Huettel B."/>
            <person name="Barry K.W."/>
            <person name="Haridas S."/>
            <person name="Chen C."/>
            <person name="Bauer D."/>
            <person name="Andreopoulos W."/>
            <person name="Pangilinan J."/>
            <person name="LaButti K."/>
            <person name="Riley R."/>
            <person name="Lipzen A."/>
            <person name="Clum A."/>
            <person name="Drula E."/>
            <person name="Henrissat B."/>
            <person name="Kohler A."/>
            <person name="Grigoriev I.V."/>
            <person name="Martin F.M."/>
            <person name="Hacquard S."/>
        </authorList>
    </citation>
    <scope>NUCLEOTIDE SEQUENCE</scope>
    <source>
        <strain evidence="3">MPI-SDFR-AT-0073</strain>
    </source>
</reference>
<evidence type="ECO:0000313" key="3">
    <source>
        <dbReference type="EMBL" id="KAH6647212.1"/>
    </source>
</evidence>
<feature type="domain" description="Nephrocystin 3-like N-terminal" evidence="2">
    <location>
        <begin position="6"/>
        <end position="67"/>
    </location>
</feature>
<keyword evidence="4" id="KW-1185">Reference proteome</keyword>
<evidence type="ECO:0000259" key="2">
    <source>
        <dbReference type="Pfam" id="PF24883"/>
    </source>
</evidence>
<dbReference type="Pfam" id="PF24883">
    <property type="entry name" value="NPHP3_N"/>
    <property type="match status" value="1"/>
</dbReference>
<dbReference type="AlphaFoldDB" id="A0A9P8UDD1"/>
<gene>
    <name evidence="3" type="ORF">BKA67DRAFT_428621</name>
</gene>
<protein>
    <recommendedName>
        <fullName evidence="2">Nephrocystin 3-like N-terminal domain-containing protein</fullName>
    </recommendedName>
</protein>
<dbReference type="GeneID" id="70125749"/>
<sequence>MWQMGTESSLSELYSALESALHHFARLFILIDALDESTHPRDKLLETLRKLVTDSLFHKIQIVASSREYVDIERAMATFSVSIPMDNDLVTADIRVHVRSQKALNTKFRHWPGDLITEVEDSLAVKDRGMFRWAVCQMQVIQRLRPDYRIVRNELATLPKTLDETYERVFLSIDEEQRLFVSHVLRWIYFHDAIWKMRISCTHLLQAVDLTMITVGDHFRKFNYDEDTLRELCDPWSLSRLLRFKWRVEHCHWPRFPSRITLF</sequence>
<dbReference type="EMBL" id="JAGPXC010000009">
    <property type="protein sequence ID" value="KAH6647212.1"/>
    <property type="molecule type" value="Genomic_DNA"/>
</dbReference>
<dbReference type="PANTHER" id="PTHR10039">
    <property type="entry name" value="AMELOGENIN"/>
    <property type="match status" value="1"/>
</dbReference>
<keyword evidence="1" id="KW-0677">Repeat</keyword>
<accession>A0A9P8UDD1</accession>
<dbReference type="OrthoDB" id="194358at2759"/>
<dbReference type="PANTHER" id="PTHR10039:SF16">
    <property type="entry name" value="GPI INOSITOL-DEACYLASE"/>
    <property type="match status" value="1"/>
</dbReference>
<evidence type="ECO:0000256" key="1">
    <source>
        <dbReference type="ARBA" id="ARBA00022737"/>
    </source>
</evidence>
<organism evidence="3 4">
    <name type="scientific">Truncatella angustata</name>
    <dbReference type="NCBI Taxonomy" id="152316"/>
    <lineage>
        <taxon>Eukaryota</taxon>
        <taxon>Fungi</taxon>
        <taxon>Dikarya</taxon>
        <taxon>Ascomycota</taxon>
        <taxon>Pezizomycotina</taxon>
        <taxon>Sordariomycetes</taxon>
        <taxon>Xylariomycetidae</taxon>
        <taxon>Amphisphaeriales</taxon>
        <taxon>Sporocadaceae</taxon>
        <taxon>Truncatella</taxon>
    </lineage>
</organism>
<name>A0A9P8UDD1_9PEZI</name>
<comment type="caution">
    <text evidence="3">The sequence shown here is derived from an EMBL/GenBank/DDBJ whole genome shotgun (WGS) entry which is preliminary data.</text>
</comment>
<proteinExistence type="predicted"/>